<protein>
    <submittedName>
        <fullName evidence="1">Uncharacterized protein</fullName>
    </submittedName>
</protein>
<dbReference type="EMBL" id="CM027686">
    <property type="protein sequence ID" value="KAG0522527.1"/>
    <property type="molecule type" value="Genomic_DNA"/>
</dbReference>
<dbReference type="Proteomes" id="UP000807115">
    <property type="component" value="Chromosome 7"/>
</dbReference>
<sequence length="80" mass="8954">MAKVVIFDKCLKFELDIVLSEGTKWVHSPKFGYKCLVFAVPPLSELGISSGNWKGCCCSIQKQTSQVLSWRNLSHISFMG</sequence>
<accession>A0A921QIS0</accession>
<comment type="caution">
    <text evidence="1">The sequence shown here is derived from an EMBL/GenBank/DDBJ whole genome shotgun (WGS) entry which is preliminary data.</text>
</comment>
<gene>
    <name evidence="1" type="ORF">BDA96_07G044800</name>
</gene>
<reference evidence="1" key="2">
    <citation type="submission" date="2020-10" db="EMBL/GenBank/DDBJ databases">
        <authorList>
            <person name="Cooper E.A."/>
            <person name="Brenton Z.W."/>
            <person name="Flinn B.S."/>
            <person name="Jenkins J."/>
            <person name="Shu S."/>
            <person name="Flowers D."/>
            <person name="Luo F."/>
            <person name="Wang Y."/>
            <person name="Xia P."/>
            <person name="Barry K."/>
            <person name="Daum C."/>
            <person name="Lipzen A."/>
            <person name="Yoshinaga Y."/>
            <person name="Schmutz J."/>
            <person name="Saski C."/>
            <person name="Vermerris W."/>
            <person name="Kresovich S."/>
        </authorList>
    </citation>
    <scope>NUCLEOTIDE SEQUENCE</scope>
</reference>
<organism evidence="1 2">
    <name type="scientific">Sorghum bicolor</name>
    <name type="common">Sorghum</name>
    <name type="synonym">Sorghum vulgare</name>
    <dbReference type="NCBI Taxonomy" id="4558"/>
    <lineage>
        <taxon>Eukaryota</taxon>
        <taxon>Viridiplantae</taxon>
        <taxon>Streptophyta</taxon>
        <taxon>Embryophyta</taxon>
        <taxon>Tracheophyta</taxon>
        <taxon>Spermatophyta</taxon>
        <taxon>Magnoliopsida</taxon>
        <taxon>Liliopsida</taxon>
        <taxon>Poales</taxon>
        <taxon>Poaceae</taxon>
        <taxon>PACMAD clade</taxon>
        <taxon>Panicoideae</taxon>
        <taxon>Andropogonodae</taxon>
        <taxon>Andropogoneae</taxon>
        <taxon>Sorghinae</taxon>
        <taxon>Sorghum</taxon>
    </lineage>
</organism>
<dbReference type="AlphaFoldDB" id="A0A921QIS0"/>
<proteinExistence type="predicted"/>
<name>A0A921QIS0_SORBI</name>
<reference evidence="1" key="1">
    <citation type="journal article" date="2019" name="BMC Genomics">
        <title>A new reference genome for Sorghum bicolor reveals high levels of sequence similarity between sweet and grain genotypes: implications for the genetics of sugar metabolism.</title>
        <authorList>
            <person name="Cooper E.A."/>
            <person name="Brenton Z.W."/>
            <person name="Flinn B.S."/>
            <person name="Jenkins J."/>
            <person name="Shu S."/>
            <person name="Flowers D."/>
            <person name="Luo F."/>
            <person name="Wang Y."/>
            <person name="Xia P."/>
            <person name="Barry K."/>
            <person name="Daum C."/>
            <person name="Lipzen A."/>
            <person name="Yoshinaga Y."/>
            <person name="Schmutz J."/>
            <person name="Saski C."/>
            <person name="Vermerris W."/>
            <person name="Kresovich S."/>
        </authorList>
    </citation>
    <scope>NUCLEOTIDE SEQUENCE</scope>
</reference>
<evidence type="ECO:0000313" key="1">
    <source>
        <dbReference type="EMBL" id="KAG0522527.1"/>
    </source>
</evidence>
<evidence type="ECO:0000313" key="2">
    <source>
        <dbReference type="Proteomes" id="UP000807115"/>
    </source>
</evidence>